<dbReference type="GO" id="GO:0008757">
    <property type="term" value="F:S-adenosylmethionine-dependent methyltransferase activity"/>
    <property type="evidence" value="ECO:0007669"/>
    <property type="project" value="InterPro"/>
</dbReference>
<dbReference type="InterPro" id="IPR013216">
    <property type="entry name" value="Methyltransf_11"/>
</dbReference>
<evidence type="ECO:0000256" key="2">
    <source>
        <dbReference type="ARBA" id="ARBA00022603"/>
    </source>
</evidence>
<keyword evidence="3 6" id="KW-0808">Transferase</keyword>
<organism evidence="6">
    <name type="scientific">uncultured Thermomicrobiales bacterium</name>
    <dbReference type="NCBI Taxonomy" id="1645740"/>
    <lineage>
        <taxon>Bacteria</taxon>
        <taxon>Pseudomonadati</taxon>
        <taxon>Thermomicrobiota</taxon>
        <taxon>Thermomicrobia</taxon>
        <taxon>Thermomicrobiales</taxon>
        <taxon>environmental samples</taxon>
    </lineage>
</organism>
<keyword evidence="4" id="KW-0949">S-adenosyl-L-methionine</keyword>
<protein>
    <submittedName>
        <fullName evidence="6">SAM-dependent methyltransferase YafE (UbiE paralog)</fullName>
    </submittedName>
</protein>
<dbReference type="PROSITE" id="PS01184">
    <property type="entry name" value="UBIE_2"/>
    <property type="match status" value="1"/>
</dbReference>
<name>A0A6J4UZR7_9BACT</name>
<evidence type="ECO:0000313" key="6">
    <source>
        <dbReference type="EMBL" id="CAA9565097.1"/>
    </source>
</evidence>
<dbReference type="GO" id="GO:0032259">
    <property type="term" value="P:methylation"/>
    <property type="evidence" value="ECO:0007669"/>
    <property type="project" value="UniProtKB-KW"/>
</dbReference>
<dbReference type="InterPro" id="IPR029063">
    <property type="entry name" value="SAM-dependent_MTases_sf"/>
</dbReference>
<accession>A0A6J4UZR7</accession>
<dbReference type="Gene3D" id="3.40.50.150">
    <property type="entry name" value="Vaccinia Virus protein VP39"/>
    <property type="match status" value="1"/>
</dbReference>
<evidence type="ECO:0000259" key="5">
    <source>
        <dbReference type="Pfam" id="PF08241"/>
    </source>
</evidence>
<proteinExistence type="inferred from homology"/>
<dbReference type="AlphaFoldDB" id="A0A6J4UZR7"/>
<dbReference type="PANTHER" id="PTHR44942:SF4">
    <property type="entry name" value="METHYLTRANSFERASE TYPE 11 DOMAIN-CONTAINING PROTEIN"/>
    <property type="match status" value="1"/>
</dbReference>
<dbReference type="Pfam" id="PF08241">
    <property type="entry name" value="Methyltransf_11"/>
    <property type="match status" value="1"/>
</dbReference>
<gene>
    <name evidence="6" type="ORF">AVDCRST_MAG87-1885</name>
</gene>
<dbReference type="InterPro" id="IPR023576">
    <property type="entry name" value="UbiE/COQ5_MeTrFase_CS"/>
</dbReference>
<keyword evidence="2 6" id="KW-0489">Methyltransferase</keyword>
<dbReference type="CDD" id="cd02440">
    <property type="entry name" value="AdoMet_MTases"/>
    <property type="match status" value="1"/>
</dbReference>
<evidence type="ECO:0000256" key="1">
    <source>
        <dbReference type="ARBA" id="ARBA00008361"/>
    </source>
</evidence>
<dbReference type="InterPro" id="IPR051052">
    <property type="entry name" value="Diverse_substrate_MTase"/>
</dbReference>
<comment type="similarity">
    <text evidence="1">Belongs to the methyltransferase superfamily.</text>
</comment>
<dbReference type="SUPFAM" id="SSF53335">
    <property type="entry name" value="S-adenosyl-L-methionine-dependent methyltransferases"/>
    <property type="match status" value="1"/>
</dbReference>
<evidence type="ECO:0000256" key="3">
    <source>
        <dbReference type="ARBA" id="ARBA00022679"/>
    </source>
</evidence>
<dbReference type="PANTHER" id="PTHR44942">
    <property type="entry name" value="METHYLTRANSF_11 DOMAIN-CONTAINING PROTEIN"/>
    <property type="match status" value="1"/>
</dbReference>
<feature type="domain" description="Methyltransferase type 11" evidence="5">
    <location>
        <begin position="52"/>
        <end position="148"/>
    </location>
</feature>
<sequence>MTNDGNADARHRVRRQYASVGDAYVRSAGHATGSDLERMVLLAAPTATDVLLDLATGGGHVAGAFAPYVATVIASDLTPEMLGHARDHLREVGWDRVVYLVADAGAIPLRDETCDIVTCRIAPHHFPDPARFVAESARVLRPGGRFVLVDSTVPDGEAGAFFNRFETLRDPSHV</sequence>
<evidence type="ECO:0000256" key="4">
    <source>
        <dbReference type="ARBA" id="ARBA00022691"/>
    </source>
</evidence>
<dbReference type="EMBL" id="CADCWJ010000422">
    <property type="protein sequence ID" value="CAA9565097.1"/>
    <property type="molecule type" value="Genomic_DNA"/>
</dbReference>
<reference evidence="6" key="1">
    <citation type="submission" date="2020-02" db="EMBL/GenBank/DDBJ databases">
        <authorList>
            <person name="Meier V. D."/>
        </authorList>
    </citation>
    <scope>NUCLEOTIDE SEQUENCE</scope>
    <source>
        <strain evidence="6">AVDCRST_MAG87</strain>
    </source>
</reference>